<protein>
    <submittedName>
        <fullName evidence="3">Glycosyl transferase</fullName>
    </submittedName>
</protein>
<dbReference type="Pfam" id="PF00534">
    <property type="entry name" value="Glycos_transf_1"/>
    <property type="match status" value="1"/>
</dbReference>
<reference evidence="3 4" key="1">
    <citation type="submission" date="2014-04" db="EMBL/GenBank/DDBJ databases">
        <title>Characterization and application of a salt tolerant electro-active bacterium.</title>
        <authorList>
            <person name="Yang L."/>
            <person name="Wei S."/>
            <person name="Tay Q.X.M."/>
        </authorList>
    </citation>
    <scope>NUCLEOTIDE SEQUENCE [LARGE SCALE GENOMIC DNA]</scope>
    <source>
        <strain evidence="3 4">LY1</strain>
    </source>
</reference>
<comment type="caution">
    <text evidence="3">The sequence shown here is derived from an EMBL/GenBank/DDBJ whole genome shotgun (WGS) entry which is preliminary data.</text>
</comment>
<dbReference type="GO" id="GO:0016757">
    <property type="term" value="F:glycosyltransferase activity"/>
    <property type="evidence" value="ECO:0007669"/>
    <property type="project" value="InterPro"/>
</dbReference>
<proteinExistence type="predicted"/>
<gene>
    <name evidence="3" type="ORF">EL17_12105</name>
</gene>
<dbReference type="InterPro" id="IPR015393">
    <property type="entry name" value="DUF1972"/>
</dbReference>
<evidence type="ECO:0000313" key="4">
    <source>
        <dbReference type="Proteomes" id="UP000027821"/>
    </source>
</evidence>
<dbReference type="PANTHER" id="PTHR45947:SF3">
    <property type="entry name" value="SULFOQUINOVOSYL TRANSFERASE SQD2"/>
    <property type="match status" value="1"/>
</dbReference>
<dbReference type="RefSeq" id="WP_035074559.1">
    <property type="nucleotide sequence ID" value="NZ_JMIH01000021.1"/>
</dbReference>
<dbReference type="InterPro" id="IPR050194">
    <property type="entry name" value="Glycosyltransferase_grp1"/>
</dbReference>
<dbReference type="eggNOG" id="COG0438">
    <property type="taxonomic scope" value="Bacteria"/>
</dbReference>
<dbReference type="InterPro" id="IPR001296">
    <property type="entry name" value="Glyco_trans_1"/>
</dbReference>
<organism evidence="3 4">
    <name type="scientific">Anditalea andensis</name>
    <dbReference type="NCBI Taxonomy" id="1048983"/>
    <lineage>
        <taxon>Bacteria</taxon>
        <taxon>Pseudomonadati</taxon>
        <taxon>Bacteroidota</taxon>
        <taxon>Cytophagia</taxon>
        <taxon>Cytophagales</taxon>
        <taxon>Cytophagaceae</taxon>
        <taxon>Anditalea</taxon>
    </lineage>
</organism>
<feature type="domain" description="DUF1972" evidence="2">
    <location>
        <begin position="8"/>
        <end position="178"/>
    </location>
</feature>
<evidence type="ECO:0000259" key="1">
    <source>
        <dbReference type="Pfam" id="PF00534"/>
    </source>
</evidence>
<dbReference type="EMBL" id="JMIH01000021">
    <property type="protein sequence ID" value="KEO73636.1"/>
    <property type="molecule type" value="Genomic_DNA"/>
</dbReference>
<name>A0A074KUK6_9BACT</name>
<feature type="domain" description="Glycosyl transferase family 1" evidence="1">
    <location>
        <begin position="197"/>
        <end position="343"/>
    </location>
</feature>
<dbReference type="STRING" id="1048983.EL17_12105"/>
<dbReference type="Proteomes" id="UP000027821">
    <property type="component" value="Unassembled WGS sequence"/>
</dbReference>
<evidence type="ECO:0000259" key="2">
    <source>
        <dbReference type="Pfam" id="PF09314"/>
    </source>
</evidence>
<keyword evidence="3" id="KW-0808">Transferase</keyword>
<sequence>MKDNRKTRVAILGSRGYPYVYSGYETLVKEISERMVQRGLDVTVYCHASLFDKKPVTVKDIRLVYIPAIETKSLTQLTHTFLSMIHACFKRYDVILMVNSGNGPFGLLSRIFQIPTAINLDGLEWDRPKWKGLGAKYFKLASKLATKLYDVLITDSYEMEKIYKELFNKNSTVIAYGAYPSIKSNYTKIQRWNLVPESYFLIVGRLVPDNNADLIIEGFVKSNSCRKLVIVGDVPYQDAYSEKVKSIQDERLLFTGYVTDPEELAALYHDCFAYFHGHEYGGTNPTMLKAMGYGCAILALDTRFNREMLQNGKHGWYFQKNKLSIKDVVERAETNTTDIHKLRITAREGLTKMYDWDHVTDQYVEVFERLAKKKNTFT</sequence>
<keyword evidence="4" id="KW-1185">Reference proteome</keyword>
<dbReference type="Gene3D" id="3.40.50.2000">
    <property type="entry name" value="Glycogen Phosphorylase B"/>
    <property type="match status" value="2"/>
</dbReference>
<dbReference type="Pfam" id="PF09314">
    <property type="entry name" value="DUF1972"/>
    <property type="match status" value="1"/>
</dbReference>
<dbReference type="OrthoDB" id="9792269at2"/>
<dbReference type="PANTHER" id="PTHR45947">
    <property type="entry name" value="SULFOQUINOVOSYL TRANSFERASE SQD2"/>
    <property type="match status" value="1"/>
</dbReference>
<evidence type="ECO:0000313" key="3">
    <source>
        <dbReference type="EMBL" id="KEO73636.1"/>
    </source>
</evidence>
<dbReference type="SUPFAM" id="SSF53756">
    <property type="entry name" value="UDP-Glycosyltransferase/glycogen phosphorylase"/>
    <property type="match status" value="1"/>
</dbReference>
<accession>A0A074KUK6</accession>
<dbReference type="AlphaFoldDB" id="A0A074KUK6"/>